<dbReference type="Proteomes" id="UP000002071">
    <property type="component" value="Chromosome"/>
</dbReference>
<protein>
    <submittedName>
        <fullName evidence="2">Uncharacterized protein</fullName>
    </submittedName>
</protein>
<sequence>MSDTEVIIKGEVHTSKRDLKEEREILKEGVDHLILEGPEEKEWDFKITQIWYAWMLLIFEYLFAQIMYVDKTILEDIADIQGAERQYTRDSNASILENSHTLIKIAAAMLFFLLFAAAIGLGLAGHVFGGVSLLLVSGLLPLLLLRIHESRRTDSGRDIQIAQMVEEAAQDGGRIVVIVGNAHAKRLPQIVSDDLPELDIRSPAHKLLSWPSAKELFYPWIVSFSAQYGVFVSILAYVRFAI</sequence>
<feature type="transmembrane region" description="Helical" evidence="1">
    <location>
        <begin position="127"/>
        <end position="147"/>
    </location>
</feature>
<dbReference type="AlphaFoldDB" id="C7NTN9"/>
<dbReference type="KEGG" id="hut:Huta_2062"/>
<keyword evidence="1" id="KW-0472">Membrane</keyword>
<dbReference type="HOGENOM" id="CLU_1076070_0_0_2"/>
<proteinExistence type="predicted"/>
<dbReference type="eggNOG" id="arCOG02142">
    <property type="taxonomic scope" value="Archaea"/>
</dbReference>
<keyword evidence="1" id="KW-1133">Transmembrane helix</keyword>
<evidence type="ECO:0000313" key="2">
    <source>
        <dbReference type="EMBL" id="ACV12229.1"/>
    </source>
</evidence>
<keyword evidence="1" id="KW-0812">Transmembrane</keyword>
<reference evidence="2 3" key="1">
    <citation type="journal article" date="2009" name="Stand. Genomic Sci.">
        <title>Complete genome sequence of Halorhabdus utahensis type strain (AX-2).</title>
        <authorList>
            <person name="Anderson I."/>
            <person name="Tindall B.J."/>
            <person name="Pomrenke H."/>
            <person name="Goker M."/>
            <person name="Lapidus A."/>
            <person name="Nolan M."/>
            <person name="Copeland A."/>
            <person name="Glavina Del Rio T."/>
            <person name="Chen F."/>
            <person name="Tice H."/>
            <person name="Cheng J.F."/>
            <person name="Lucas S."/>
            <person name="Chertkov O."/>
            <person name="Bruce D."/>
            <person name="Brettin T."/>
            <person name="Detter J.C."/>
            <person name="Han C."/>
            <person name="Goodwin L."/>
            <person name="Land M."/>
            <person name="Hauser L."/>
            <person name="Chang Y.J."/>
            <person name="Jeffries C.D."/>
            <person name="Pitluck S."/>
            <person name="Pati A."/>
            <person name="Mavromatis K."/>
            <person name="Ivanova N."/>
            <person name="Ovchinnikova G."/>
            <person name="Chen A."/>
            <person name="Palaniappan K."/>
            <person name="Chain P."/>
            <person name="Rohde M."/>
            <person name="Bristow J."/>
            <person name="Eisen J.A."/>
            <person name="Markowitz V."/>
            <person name="Hugenholtz P."/>
            <person name="Kyrpides N.C."/>
            <person name="Klenk H.P."/>
        </authorList>
    </citation>
    <scope>NUCLEOTIDE SEQUENCE [LARGE SCALE GENOMIC DNA]</scope>
    <source>
        <strain evidence="3">DSM 12940 / JCM 11049 / AX-2</strain>
    </source>
</reference>
<evidence type="ECO:0000313" key="3">
    <source>
        <dbReference type="Proteomes" id="UP000002071"/>
    </source>
</evidence>
<feature type="transmembrane region" description="Helical" evidence="1">
    <location>
        <begin position="50"/>
        <end position="69"/>
    </location>
</feature>
<feature type="transmembrane region" description="Helical" evidence="1">
    <location>
        <begin position="102"/>
        <end position="121"/>
    </location>
</feature>
<dbReference type="RefSeq" id="WP_015789800.1">
    <property type="nucleotide sequence ID" value="NC_013158.1"/>
</dbReference>
<dbReference type="GeneID" id="8384356"/>
<accession>C7NTN9</accession>
<organism evidence="2 3">
    <name type="scientific">Halorhabdus utahensis (strain DSM 12940 / JCM 11049 / AX-2)</name>
    <dbReference type="NCBI Taxonomy" id="519442"/>
    <lineage>
        <taxon>Archaea</taxon>
        <taxon>Methanobacteriati</taxon>
        <taxon>Methanobacteriota</taxon>
        <taxon>Stenosarchaea group</taxon>
        <taxon>Halobacteria</taxon>
        <taxon>Halobacteriales</taxon>
        <taxon>Haloarculaceae</taxon>
        <taxon>Halorhabdus</taxon>
    </lineage>
</organism>
<evidence type="ECO:0000256" key="1">
    <source>
        <dbReference type="SAM" id="Phobius"/>
    </source>
</evidence>
<dbReference type="EMBL" id="CP001687">
    <property type="protein sequence ID" value="ACV12229.1"/>
    <property type="molecule type" value="Genomic_DNA"/>
</dbReference>
<keyword evidence="3" id="KW-1185">Reference proteome</keyword>
<feature type="transmembrane region" description="Helical" evidence="1">
    <location>
        <begin position="216"/>
        <end position="238"/>
    </location>
</feature>
<dbReference type="OrthoDB" id="325500at2157"/>
<name>C7NTN9_HALUD</name>
<gene>
    <name evidence="2" type="ordered locus">Huta_2062</name>
</gene>